<reference evidence="1 2" key="1">
    <citation type="submission" date="2023-01" db="EMBL/GenBank/DDBJ databases">
        <title>Complete genome sequence of Marinomonas pontica strain 200518_36.</title>
        <authorList>
            <person name="Ueki S."/>
            <person name="Gajardo G."/>
            <person name="Maruyama F."/>
        </authorList>
    </citation>
    <scope>NUCLEOTIDE SEQUENCE [LARGE SCALE GENOMIC DNA]</scope>
    <source>
        <strain evidence="1 2">200518_36</strain>
    </source>
</reference>
<sequence length="144" mass="15761">MFGFFKSSKSSDVAELVQLGLSNISMDEHCHISELTKPEISTLAKKLTTAWMKSLPKEAINDCHIKVLAAFVLVGEARVYAIELSHTDQAEFYINAAKLVTKGIGLHAASRGLHQSDLILLKSCAELAKGIGLDFYEQLLTVRA</sequence>
<dbReference type="EMBL" id="AP027271">
    <property type="protein sequence ID" value="BDX03100.1"/>
    <property type="molecule type" value="Genomic_DNA"/>
</dbReference>
<name>A0ABN6WMH3_9GAMM</name>
<accession>A0ABN6WMH3</accession>
<protein>
    <submittedName>
        <fullName evidence="1">Uncharacterized protein</fullName>
    </submittedName>
</protein>
<dbReference type="RefSeq" id="WP_338267329.1">
    <property type="nucleotide sequence ID" value="NZ_AP027271.1"/>
</dbReference>
<evidence type="ECO:0000313" key="2">
    <source>
        <dbReference type="Proteomes" id="UP001307608"/>
    </source>
</evidence>
<gene>
    <name evidence="1" type="ORF">MACH16_18480</name>
</gene>
<keyword evidence="2" id="KW-1185">Reference proteome</keyword>
<dbReference type="Proteomes" id="UP001307608">
    <property type="component" value="Chromosome"/>
</dbReference>
<evidence type="ECO:0000313" key="1">
    <source>
        <dbReference type="EMBL" id="BDX03100.1"/>
    </source>
</evidence>
<proteinExistence type="predicted"/>
<organism evidence="1 2">
    <name type="scientific">Marinomonas pontica</name>
    <dbReference type="NCBI Taxonomy" id="264739"/>
    <lineage>
        <taxon>Bacteria</taxon>
        <taxon>Pseudomonadati</taxon>
        <taxon>Pseudomonadota</taxon>
        <taxon>Gammaproteobacteria</taxon>
        <taxon>Oceanospirillales</taxon>
        <taxon>Oceanospirillaceae</taxon>
        <taxon>Marinomonas</taxon>
    </lineage>
</organism>